<protein>
    <submittedName>
        <fullName evidence="2">Uncharacterized protein</fullName>
    </submittedName>
</protein>
<organism evidence="2 4">
    <name type="scientific">Opisthorchis felineus</name>
    <dbReference type="NCBI Taxonomy" id="147828"/>
    <lineage>
        <taxon>Eukaryota</taxon>
        <taxon>Metazoa</taxon>
        <taxon>Spiralia</taxon>
        <taxon>Lophotrochozoa</taxon>
        <taxon>Platyhelminthes</taxon>
        <taxon>Trematoda</taxon>
        <taxon>Digenea</taxon>
        <taxon>Opisthorchiida</taxon>
        <taxon>Opisthorchiata</taxon>
        <taxon>Opisthorchiidae</taxon>
        <taxon>Opisthorchis</taxon>
    </lineage>
</organism>
<dbReference type="EMBL" id="SJOL01000268">
    <property type="protein sequence ID" value="TGZ75835.1"/>
    <property type="molecule type" value="Genomic_DNA"/>
</dbReference>
<feature type="chain" id="PRO_5036125423" evidence="1">
    <location>
        <begin position="21"/>
        <end position="101"/>
    </location>
</feature>
<evidence type="ECO:0000313" key="3">
    <source>
        <dbReference type="EMBL" id="TGZ75835.1"/>
    </source>
</evidence>
<gene>
    <name evidence="3" type="ORF">CRM22_000162</name>
    <name evidence="2" type="ORF">CRM22_003794</name>
</gene>
<keyword evidence="4" id="KW-1185">Reference proteome</keyword>
<comment type="caution">
    <text evidence="2">The sequence shown here is derived from an EMBL/GenBank/DDBJ whole genome shotgun (WGS) entry which is preliminary data.</text>
</comment>
<accession>A0A4V3SFQ2</accession>
<evidence type="ECO:0000256" key="1">
    <source>
        <dbReference type="SAM" id="SignalP"/>
    </source>
</evidence>
<dbReference type="OrthoDB" id="6271423at2759"/>
<proteinExistence type="predicted"/>
<name>A0A4V3SFQ2_OPIFE</name>
<evidence type="ECO:0000313" key="4">
    <source>
        <dbReference type="Proteomes" id="UP000308267"/>
    </source>
</evidence>
<feature type="signal peptide" evidence="1">
    <location>
        <begin position="1"/>
        <end position="20"/>
    </location>
</feature>
<dbReference type="EMBL" id="SJOL01006088">
    <property type="protein sequence ID" value="TGZ69354.1"/>
    <property type="molecule type" value="Genomic_DNA"/>
</dbReference>
<sequence>MHIIALYIYVLGCLSQVLETKETGGRLSKAEFDACVKKCGDQFEECTKNLRQFWKYFSKNKLIIMQRMSRCCLDGERNNQAPPTMSFATCVRDNCRAGMWG</sequence>
<keyword evidence="1" id="KW-0732">Signal</keyword>
<reference evidence="2 4" key="1">
    <citation type="journal article" date="2019" name="BMC Genomics">
        <title>New insights from Opisthorchis felineus genome: update on genomics of the epidemiologically important liver flukes.</title>
        <authorList>
            <person name="Ershov N.I."/>
            <person name="Mordvinov V.A."/>
            <person name="Prokhortchouk E.B."/>
            <person name="Pakharukova M.Y."/>
            <person name="Gunbin K.V."/>
            <person name="Ustyantsev K."/>
            <person name="Genaev M.A."/>
            <person name="Blinov A.G."/>
            <person name="Mazur A."/>
            <person name="Boulygina E."/>
            <person name="Tsygankova S."/>
            <person name="Khrameeva E."/>
            <person name="Chekanov N."/>
            <person name="Fan G."/>
            <person name="Xiao A."/>
            <person name="Zhang H."/>
            <person name="Xu X."/>
            <person name="Yang H."/>
            <person name="Solovyev V."/>
            <person name="Lee S.M."/>
            <person name="Liu X."/>
            <person name="Afonnikov D.A."/>
            <person name="Skryabin K.G."/>
        </authorList>
    </citation>
    <scope>NUCLEOTIDE SEQUENCE [LARGE SCALE GENOMIC DNA]</scope>
    <source>
        <strain evidence="2">AK-0245</strain>
        <tissue evidence="2">Whole organism</tissue>
    </source>
</reference>
<dbReference type="Proteomes" id="UP000308267">
    <property type="component" value="Unassembled WGS sequence"/>
</dbReference>
<dbReference type="AlphaFoldDB" id="A0A4V3SFQ2"/>
<dbReference type="PROSITE" id="PS50231">
    <property type="entry name" value="RICIN_B_LECTIN"/>
    <property type="match status" value="1"/>
</dbReference>
<evidence type="ECO:0000313" key="2">
    <source>
        <dbReference type="EMBL" id="TGZ69354.1"/>
    </source>
</evidence>